<dbReference type="PANTHER" id="PTHR10815">
    <property type="entry name" value="METHYLATED-DNA--PROTEIN-CYSTEINE METHYLTRANSFERASE"/>
    <property type="match status" value="1"/>
</dbReference>
<dbReference type="Proteomes" id="UP001273531">
    <property type="component" value="Unassembled WGS sequence"/>
</dbReference>
<dbReference type="Pfam" id="PF02870">
    <property type="entry name" value="Methyltransf_1N"/>
    <property type="match status" value="1"/>
</dbReference>
<evidence type="ECO:0000256" key="3">
    <source>
        <dbReference type="ARBA" id="ARBA00022679"/>
    </source>
</evidence>
<dbReference type="InterPro" id="IPR014048">
    <property type="entry name" value="MethylDNA_cys_MeTrfase_DNA-bd"/>
</dbReference>
<keyword evidence="5" id="KW-0234">DNA repair</keyword>
<dbReference type="PROSITE" id="PS00374">
    <property type="entry name" value="MGMT"/>
    <property type="match status" value="1"/>
</dbReference>
<organism evidence="9 10">
    <name type="scientific">Sphingomonas agrestis</name>
    <dbReference type="NCBI Taxonomy" id="3080540"/>
    <lineage>
        <taxon>Bacteria</taxon>
        <taxon>Pseudomonadati</taxon>
        <taxon>Pseudomonadota</taxon>
        <taxon>Alphaproteobacteria</taxon>
        <taxon>Sphingomonadales</taxon>
        <taxon>Sphingomonadaceae</taxon>
        <taxon>Sphingomonas</taxon>
    </lineage>
</organism>
<dbReference type="EC" id="2.1.1.63" evidence="9"/>
<accession>A0ABU3YB22</accession>
<dbReference type="SUPFAM" id="SSF46767">
    <property type="entry name" value="Methylated DNA-protein cysteine methyltransferase, C-terminal domain"/>
    <property type="match status" value="1"/>
</dbReference>
<keyword evidence="2 9" id="KW-0489">Methyltransferase</keyword>
<dbReference type="NCBIfam" id="TIGR00589">
    <property type="entry name" value="ogt"/>
    <property type="match status" value="1"/>
</dbReference>
<evidence type="ECO:0000313" key="10">
    <source>
        <dbReference type="Proteomes" id="UP001273531"/>
    </source>
</evidence>
<evidence type="ECO:0000256" key="1">
    <source>
        <dbReference type="ARBA" id="ARBA00001286"/>
    </source>
</evidence>
<feature type="domain" description="Methylated-DNA-[protein]-cysteine S-methyltransferase DNA binding" evidence="7">
    <location>
        <begin position="81"/>
        <end position="151"/>
    </location>
</feature>
<dbReference type="PANTHER" id="PTHR10815:SF13">
    <property type="entry name" value="METHYLATED-DNA--PROTEIN-CYSTEINE METHYLTRANSFERASE"/>
    <property type="match status" value="1"/>
</dbReference>
<dbReference type="InterPro" id="IPR036388">
    <property type="entry name" value="WH-like_DNA-bd_sf"/>
</dbReference>
<gene>
    <name evidence="9" type="ORF">RZN05_16490</name>
</gene>
<evidence type="ECO:0000256" key="6">
    <source>
        <dbReference type="ARBA" id="ARBA00049348"/>
    </source>
</evidence>
<dbReference type="SUPFAM" id="SSF53155">
    <property type="entry name" value="Methylated DNA-protein cysteine methyltransferase domain"/>
    <property type="match status" value="1"/>
</dbReference>
<dbReference type="InterPro" id="IPR008332">
    <property type="entry name" value="MethylG_MeTrfase_N"/>
</dbReference>
<proteinExistence type="predicted"/>
<evidence type="ECO:0000256" key="4">
    <source>
        <dbReference type="ARBA" id="ARBA00022763"/>
    </source>
</evidence>
<dbReference type="EMBL" id="JAWJEJ010000002">
    <property type="protein sequence ID" value="MDV3458598.1"/>
    <property type="molecule type" value="Genomic_DNA"/>
</dbReference>
<reference evidence="9 10" key="1">
    <citation type="submission" date="2023-10" db="EMBL/GenBank/DDBJ databases">
        <title>Sphingomonas sp. HF-S4 16S ribosomal RNA gene Genome sequencing and assembly.</title>
        <authorList>
            <person name="Lee H."/>
        </authorList>
    </citation>
    <scope>NUCLEOTIDE SEQUENCE [LARGE SCALE GENOMIC DNA]</scope>
    <source>
        <strain evidence="9 10">HF-S4</strain>
    </source>
</reference>
<name>A0ABU3YB22_9SPHN</name>
<keyword evidence="3 9" id="KW-0808">Transferase</keyword>
<dbReference type="Gene3D" id="3.30.160.70">
    <property type="entry name" value="Methylated DNA-protein cysteine methyltransferase domain"/>
    <property type="match status" value="1"/>
</dbReference>
<dbReference type="Pfam" id="PF01035">
    <property type="entry name" value="DNA_binding_1"/>
    <property type="match status" value="1"/>
</dbReference>
<dbReference type="InterPro" id="IPR036217">
    <property type="entry name" value="MethylDNA_cys_MeTrfase_DNAb"/>
</dbReference>
<dbReference type="Gene3D" id="1.10.10.10">
    <property type="entry name" value="Winged helix-like DNA-binding domain superfamily/Winged helix DNA-binding domain"/>
    <property type="match status" value="1"/>
</dbReference>
<keyword evidence="4" id="KW-0227">DNA damage</keyword>
<evidence type="ECO:0000259" key="8">
    <source>
        <dbReference type="Pfam" id="PF02870"/>
    </source>
</evidence>
<evidence type="ECO:0000256" key="5">
    <source>
        <dbReference type="ARBA" id="ARBA00023204"/>
    </source>
</evidence>
<dbReference type="CDD" id="cd06445">
    <property type="entry name" value="ATase"/>
    <property type="match status" value="1"/>
</dbReference>
<dbReference type="RefSeq" id="WP_317227776.1">
    <property type="nucleotide sequence ID" value="NZ_JAWJEJ010000002.1"/>
</dbReference>
<comment type="catalytic activity">
    <reaction evidence="6">
        <text>a 6-O-methyl-2'-deoxyguanosine in DNA + L-cysteinyl-[protein] = S-methyl-L-cysteinyl-[protein] + a 2'-deoxyguanosine in DNA</text>
        <dbReference type="Rhea" id="RHEA:24000"/>
        <dbReference type="Rhea" id="RHEA-COMP:10131"/>
        <dbReference type="Rhea" id="RHEA-COMP:10132"/>
        <dbReference type="Rhea" id="RHEA-COMP:11367"/>
        <dbReference type="Rhea" id="RHEA-COMP:11368"/>
        <dbReference type="ChEBI" id="CHEBI:29950"/>
        <dbReference type="ChEBI" id="CHEBI:82612"/>
        <dbReference type="ChEBI" id="CHEBI:85445"/>
        <dbReference type="ChEBI" id="CHEBI:85448"/>
        <dbReference type="EC" id="2.1.1.63"/>
    </reaction>
</comment>
<comment type="catalytic activity">
    <reaction evidence="1">
        <text>a 4-O-methyl-thymidine in DNA + L-cysteinyl-[protein] = a thymidine in DNA + S-methyl-L-cysteinyl-[protein]</text>
        <dbReference type="Rhea" id="RHEA:53428"/>
        <dbReference type="Rhea" id="RHEA-COMP:10131"/>
        <dbReference type="Rhea" id="RHEA-COMP:10132"/>
        <dbReference type="Rhea" id="RHEA-COMP:13555"/>
        <dbReference type="Rhea" id="RHEA-COMP:13556"/>
        <dbReference type="ChEBI" id="CHEBI:29950"/>
        <dbReference type="ChEBI" id="CHEBI:82612"/>
        <dbReference type="ChEBI" id="CHEBI:137386"/>
        <dbReference type="ChEBI" id="CHEBI:137387"/>
        <dbReference type="EC" id="2.1.1.63"/>
    </reaction>
</comment>
<dbReference type="InterPro" id="IPR001497">
    <property type="entry name" value="MethylDNA_cys_MeTrfase_AS"/>
</dbReference>
<dbReference type="InterPro" id="IPR036631">
    <property type="entry name" value="MGMT_N_sf"/>
</dbReference>
<dbReference type="GO" id="GO:0032259">
    <property type="term" value="P:methylation"/>
    <property type="evidence" value="ECO:0007669"/>
    <property type="project" value="UniProtKB-KW"/>
</dbReference>
<evidence type="ECO:0000259" key="7">
    <source>
        <dbReference type="Pfam" id="PF01035"/>
    </source>
</evidence>
<keyword evidence="10" id="KW-1185">Reference proteome</keyword>
<sequence length="159" mass="16707">MYARDHAGIATPIGPIRIEGDETALTSIRIGNAGTMSKGSAAAVRAAAEQLEQWFAKEREDFDLPLVPTGTPRGDALRAGLIAVGYGETLSYGALAQLLGSSPRAIGQLCARNPYPIVVPCHRVLGSGGALGQYSGGDGPKTKSWLLEHERRLPEGTLL</sequence>
<evidence type="ECO:0000256" key="2">
    <source>
        <dbReference type="ARBA" id="ARBA00022603"/>
    </source>
</evidence>
<protein>
    <submittedName>
        <fullName evidence="9">Methylated-DNA--[protein]-cysteine S-methyltransferase</fullName>
        <ecNumber evidence="9">2.1.1.63</ecNumber>
    </submittedName>
</protein>
<comment type="caution">
    <text evidence="9">The sequence shown here is derived from an EMBL/GenBank/DDBJ whole genome shotgun (WGS) entry which is preliminary data.</text>
</comment>
<evidence type="ECO:0000313" key="9">
    <source>
        <dbReference type="EMBL" id="MDV3458598.1"/>
    </source>
</evidence>
<dbReference type="GO" id="GO:0003908">
    <property type="term" value="F:methylated-DNA-[protein]-cysteine S-methyltransferase activity"/>
    <property type="evidence" value="ECO:0007669"/>
    <property type="project" value="UniProtKB-EC"/>
</dbReference>
<feature type="domain" description="Methylguanine DNA methyltransferase ribonuclease-like" evidence="8">
    <location>
        <begin position="9"/>
        <end position="66"/>
    </location>
</feature>